<dbReference type="InterPro" id="IPR004268">
    <property type="entry name" value="MurJ"/>
</dbReference>
<keyword evidence="7 10" id="KW-0472">Membrane</keyword>
<dbReference type="Pfam" id="PF03023">
    <property type="entry name" value="MurJ"/>
    <property type="match status" value="1"/>
</dbReference>
<dbReference type="PIRSF" id="PIRSF002869">
    <property type="entry name" value="MviN"/>
    <property type="match status" value="1"/>
</dbReference>
<feature type="transmembrane region" description="Helical" evidence="10">
    <location>
        <begin position="130"/>
        <end position="151"/>
    </location>
</feature>
<feature type="transmembrane region" description="Helical" evidence="10">
    <location>
        <begin position="187"/>
        <end position="209"/>
    </location>
</feature>
<evidence type="ECO:0000256" key="5">
    <source>
        <dbReference type="ARBA" id="ARBA00022984"/>
    </source>
</evidence>
<dbReference type="OrthoDB" id="9816572at2"/>
<evidence type="ECO:0000256" key="4">
    <source>
        <dbReference type="ARBA" id="ARBA00022960"/>
    </source>
</evidence>
<evidence type="ECO:0000256" key="1">
    <source>
        <dbReference type="ARBA" id="ARBA00004651"/>
    </source>
</evidence>
<organism evidence="12 13">
    <name type="scientific">Blochmanniella floridana</name>
    <dbReference type="NCBI Taxonomy" id="203907"/>
    <lineage>
        <taxon>Bacteria</taxon>
        <taxon>Pseudomonadati</taxon>
        <taxon>Pseudomonadota</taxon>
        <taxon>Gammaproteobacteria</taxon>
        <taxon>Enterobacterales</taxon>
        <taxon>Enterobacteriaceae</taxon>
        <taxon>ant endosymbionts</taxon>
        <taxon>Candidatus Blochmanniella</taxon>
    </lineage>
</organism>
<evidence type="ECO:0000256" key="3">
    <source>
        <dbReference type="ARBA" id="ARBA00022692"/>
    </source>
</evidence>
<gene>
    <name evidence="12" type="primary">mviN</name>
    <name evidence="10" type="synonym">murJ</name>
    <name evidence="12" type="ordered locus">Bfl454</name>
</gene>
<evidence type="ECO:0000256" key="8">
    <source>
        <dbReference type="ARBA" id="ARBA00060041"/>
    </source>
</evidence>
<keyword evidence="13" id="KW-1185">Reference proteome</keyword>
<keyword evidence="3 10" id="KW-0812">Transmembrane</keyword>
<dbReference type="AlphaFoldDB" id="Q7VQX6"/>
<dbReference type="KEGG" id="bfl:Bfl454"/>
<comment type="pathway">
    <text evidence="10">Cell wall biogenesis; peptidoglycan biosynthesis.</text>
</comment>
<keyword evidence="10 11" id="KW-0813">Transport</keyword>
<accession>Q7VQX6</accession>
<evidence type="ECO:0000256" key="7">
    <source>
        <dbReference type="ARBA" id="ARBA00023136"/>
    </source>
</evidence>
<feature type="transmembrane region" description="Helical" evidence="10">
    <location>
        <begin position="409"/>
        <end position="430"/>
    </location>
</feature>
<feature type="transmembrane region" description="Helical" evidence="10">
    <location>
        <begin position="158"/>
        <end position="181"/>
    </location>
</feature>
<evidence type="ECO:0000256" key="10">
    <source>
        <dbReference type="HAMAP-Rule" id="MF_02078"/>
    </source>
</evidence>
<dbReference type="GO" id="GO:0009252">
    <property type="term" value="P:peptidoglycan biosynthetic process"/>
    <property type="evidence" value="ECO:0007669"/>
    <property type="project" value="UniProtKB-UniRule"/>
</dbReference>
<dbReference type="eggNOG" id="COG0728">
    <property type="taxonomic scope" value="Bacteria"/>
</dbReference>
<comment type="subcellular location">
    <subcellularLocation>
        <location evidence="10">Cell inner membrane</location>
        <topology evidence="10">Multi-pass membrane protein</topology>
    </subcellularLocation>
    <subcellularLocation>
        <location evidence="1">Cell membrane</location>
        <topology evidence="1">Multi-pass membrane protein</topology>
    </subcellularLocation>
</comment>
<keyword evidence="10 11" id="KW-0961">Cell wall biogenesis/degradation</keyword>
<reference evidence="12 13" key="1">
    <citation type="journal article" date="2003" name="Proc. Natl. Acad. Sci. U.S.A.">
        <title>The genome sequence of Blochmannia floridanus: comparative analysis of reduced genomes.</title>
        <authorList>
            <person name="Gil R."/>
            <person name="Silva F.J."/>
            <person name="Zientz E."/>
            <person name="Delmotte F."/>
            <person name="Gonzalez-Candelas F."/>
            <person name="Latorre A."/>
            <person name="Rausell C."/>
            <person name="Kramerbeek J."/>
            <person name="Gadau J."/>
            <person name="Hoelldobler B."/>
            <person name="van Ham R.C.H.J."/>
            <person name="Gross R."/>
            <person name="Moya A."/>
        </authorList>
    </citation>
    <scope>NUCLEOTIDE SEQUENCE [LARGE SCALE GENOMIC DNA]</scope>
</reference>
<dbReference type="GO" id="GO:0005886">
    <property type="term" value="C:plasma membrane"/>
    <property type="evidence" value="ECO:0007669"/>
    <property type="project" value="UniProtKB-SubCell"/>
</dbReference>
<protein>
    <recommendedName>
        <fullName evidence="10">Probable lipid II flippase MurJ</fullName>
    </recommendedName>
</protein>
<evidence type="ECO:0000256" key="9">
    <source>
        <dbReference type="ARBA" id="ARBA00061532"/>
    </source>
</evidence>
<keyword evidence="5 10" id="KW-0573">Peptidoglycan synthesis</keyword>
<dbReference type="CDD" id="cd13123">
    <property type="entry name" value="MATE_MurJ_like"/>
    <property type="match status" value="1"/>
</dbReference>
<comment type="similarity">
    <text evidence="9 10 11">Belongs to the MurJ/MviN family.</text>
</comment>
<dbReference type="STRING" id="203907.Bfl454"/>
<keyword evidence="6 10" id="KW-1133">Transmembrane helix</keyword>
<sequence>MNLLKSLFRMSSITMCSRILGFVRDTIIARVFGVSTITDSFFIAFKLSNFLRRIFAEGACYQIFLPILSEYKCFANNDEIRIFISRTFGLLIMVLIIVIFIGLLVAPWIITFTVPGFNNFSEKFSLTILLFRIMLPYTLFISMASLMGAILNTWNFFLVPAFIPIFLNISMIGFMLFLSYFNLYSPIMGLSWSVFIGGLVQCMYCLPFLKKIRLLVLPSISFKDNRVRRMCRSMGLMLIAIFSNQMSLTINTIFASFLPDGSISWMYYADRIIELPIGIFGVTITTILLPCLSKFIARGNDTEYINLINWGIKLCCIFSLPSAFILGLLSKPLIITLFQYGKFSEWDVLMTQYSVIAYSVGLPGLILVKILTAGFYSRYDIKTPIQIIIITVIFTQFMNLICIHTLRHVTFACSISLGAWLNVGLLFWKLKKKYAFQLATQWLFFFCQLMMSIVVMCVVLYFTESVVCVGDCLQNNVFIIRLLKIISIFIISIGSYFVMLWLLGLRLKDFNFLSKDSN</sequence>
<feature type="transmembrane region" description="Helical" evidence="10">
    <location>
        <begin position="275"/>
        <end position="295"/>
    </location>
</feature>
<evidence type="ECO:0000256" key="6">
    <source>
        <dbReference type="ARBA" id="ARBA00022989"/>
    </source>
</evidence>
<feature type="transmembrane region" description="Helical" evidence="10">
    <location>
        <begin position="307"/>
        <end position="330"/>
    </location>
</feature>
<feature type="transmembrane region" description="Helical" evidence="10">
    <location>
        <begin position="230"/>
        <end position="255"/>
    </location>
</feature>
<keyword evidence="10" id="KW-0997">Cell inner membrane</keyword>
<dbReference type="HAMAP" id="MF_02078">
    <property type="entry name" value="MurJ_MviN"/>
    <property type="match status" value="1"/>
</dbReference>
<dbReference type="GO" id="GO:0071555">
    <property type="term" value="P:cell wall organization"/>
    <property type="evidence" value="ECO:0007669"/>
    <property type="project" value="UniProtKB-UniRule"/>
</dbReference>
<evidence type="ECO:0000256" key="11">
    <source>
        <dbReference type="PIRNR" id="PIRNR002869"/>
    </source>
</evidence>
<evidence type="ECO:0000313" key="13">
    <source>
        <dbReference type="Proteomes" id="UP000002192"/>
    </source>
</evidence>
<dbReference type="InterPro" id="IPR051050">
    <property type="entry name" value="Lipid_II_flippase_MurJ/MviN"/>
</dbReference>
<dbReference type="PRINTS" id="PR01806">
    <property type="entry name" value="VIRFACTRMVIN"/>
</dbReference>
<dbReference type="GO" id="GO:0034204">
    <property type="term" value="P:lipid translocation"/>
    <property type="evidence" value="ECO:0007669"/>
    <property type="project" value="TreeGrafter"/>
</dbReference>
<name>Q7VQX6_BLOFL</name>
<feature type="transmembrane region" description="Helical" evidence="10">
    <location>
        <begin position="350"/>
        <end position="371"/>
    </location>
</feature>
<comment type="function">
    <text evidence="8 10 11">Involved in peptidoglycan biosynthesis. Transports lipid-linked peptidoglycan precursors from the inner to the outer leaflet of the cytoplasmic membrane.</text>
</comment>
<dbReference type="PANTHER" id="PTHR47019:SF1">
    <property type="entry name" value="LIPID II FLIPPASE MURJ"/>
    <property type="match status" value="1"/>
</dbReference>
<dbReference type="PANTHER" id="PTHR47019">
    <property type="entry name" value="LIPID II FLIPPASE MURJ"/>
    <property type="match status" value="1"/>
</dbReference>
<feature type="transmembrane region" description="Helical" evidence="10">
    <location>
        <begin position="482"/>
        <end position="505"/>
    </location>
</feature>
<dbReference type="HOGENOM" id="CLU_006797_5_3_6"/>
<dbReference type="GO" id="GO:0008360">
    <property type="term" value="P:regulation of cell shape"/>
    <property type="evidence" value="ECO:0007669"/>
    <property type="project" value="UniProtKB-UniRule"/>
</dbReference>
<dbReference type="Proteomes" id="UP000002192">
    <property type="component" value="Chromosome"/>
</dbReference>
<keyword evidence="2 10" id="KW-1003">Cell membrane</keyword>
<evidence type="ECO:0000313" key="12">
    <source>
        <dbReference type="EMBL" id="CAD83516.1"/>
    </source>
</evidence>
<dbReference type="NCBIfam" id="TIGR01695">
    <property type="entry name" value="murJ_mviN"/>
    <property type="match status" value="1"/>
</dbReference>
<dbReference type="UniPathway" id="UPA00219"/>
<proteinExistence type="inferred from homology"/>
<keyword evidence="4 10" id="KW-0133">Cell shape</keyword>
<feature type="transmembrane region" description="Helical" evidence="10">
    <location>
        <begin position="442"/>
        <end position="462"/>
    </location>
</feature>
<dbReference type="GO" id="GO:0015648">
    <property type="term" value="F:lipid-linked peptidoglycan transporter activity"/>
    <property type="evidence" value="ECO:0007669"/>
    <property type="project" value="UniProtKB-UniRule"/>
</dbReference>
<dbReference type="EMBL" id="BX248583">
    <property type="protein sequence ID" value="CAD83516.1"/>
    <property type="molecule type" value="Genomic_DNA"/>
</dbReference>
<feature type="transmembrane region" description="Helical" evidence="10">
    <location>
        <begin position="88"/>
        <end position="110"/>
    </location>
</feature>
<evidence type="ECO:0000256" key="2">
    <source>
        <dbReference type="ARBA" id="ARBA00022475"/>
    </source>
</evidence>
<feature type="transmembrane region" description="Helical" evidence="10">
    <location>
        <begin position="383"/>
        <end position="403"/>
    </location>
</feature>